<dbReference type="OrthoDB" id="5841748at2759"/>
<name>A0A163JSH0_ABSGL</name>
<evidence type="ECO:0000256" key="11">
    <source>
        <dbReference type="ARBA" id="ARBA00022989"/>
    </source>
</evidence>
<evidence type="ECO:0000256" key="2">
    <source>
        <dbReference type="ARBA" id="ARBA00004606"/>
    </source>
</evidence>
<dbReference type="SUPFAM" id="SSF47672">
    <property type="entry name" value="Transferrin receptor-like dimerisation domain"/>
    <property type="match status" value="1"/>
</dbReference>
<dbReference type="Gene3D" id="1.20.930.40">
    <property type="entry name" value="Transferrin receptor-like, dimerisation domain"/>
    <property type="match status" value="1"/>
</dbReference>
<dbReference type="Gene3D" id="3.40.630.10">
    <property type="entry name" value="Zn peptidases"/>
    <property type="match status" value="1"/>
</dbReference>
<dbReference type="Pfam" id="PF04389">
    <property type="entry name" value="Peptidase_M28"/>
    <property type="match status" value="1"/>
</dbReference>
<evidence type="ECO:0000256" key="13">
    <source>
        <dbReference type="ARBA" id="ARBA00023136"/>
    </source>
</evidence>
<evidence type="ECO:0000313" key="20">
    <source>
        <dbReference type="EMBL" id="SAM02851.1"/>
    </source>
</evidence>
<dbReference type="InterPro" id="IPR007484">
    <property type="entry name" value="Peptidase_M28"/>
</dbReference>
<evidence type="ECO:0008006" key="22">
    <source>
        <dbReference type="Google" id="ProtNLM"/>
    </source>
</evidence>
<dbReference type="Pfam" id="PF04253">
    <property type="entry name" value="TFR_dimer"/>
    <property type="match status" value="1"/>
</dbReference>
<evidence type="ECO:0000256" key="12">
    <source>
        <dbReference type="ARBA" id="ARBA00023049"/>
    </source>
</evidence>
<dbReference type="AlphaFoldDB" id="A0A163JSH0"/>
<dbReference type="CDD" id="cd08022">
    <property type="entry name" value="M28_PSMA_like"/>
    <property type="match status" value="1"/>
</dbReference>
<dbReference type="EMBL" id="LT554016">
    <property type="protein sequence ID" value="SAM02851.1"/>
    <property type="molecule type" value="Genomic_DNA"/>
</dbReference>
<evidence type="ECO:0000256" key="8">
    <source>
        <dbReference type="ARBA" id="ARBA00022801"/>
    </source>
</evidence>
<keyword evidence="5" id="KW-0645">Protease</keyword>
<dbReference type="Proteomes" id="UP000078561">
    <property type="component" value="Unassembled WGS sequence"/>
</dbReference>
<dbReference type="SUPFAM" id="SSF53187">
    <property type="entry name" value="Zn-dependent exopeptidases"/>
    <property type="match status" value="1"/>
</dbReference>
<dbReference type="GO" id="GO:0006508">
    <property type="term" value="P:proteolysis"/>
    <property type="evidence" value="ECO:0007669"/>
    <property type="project" value="UniProtKB-KW"/>
</dbReference>
<dbReference type="InterPro" id="IPR007365">
    <property type="entry name" value="TFR-like_dimer_dom"/>
</dbReference>
<dbReference type="InterPro" id="IPR003137">
    <property type="entry name" value="PA_domain"/>
</dbReference>
<evidence type="ECO:0000259" key="18">
    <source>
        <dbReference type="Pfam" id="PF04253"/>
    </source>
</evidence>
<keyword evidence="11 16" id="KW-1133">Transmembrane helix</keyword>
<dbReference type="CDD" id="cd02121">
    <property type="entry name" value="PA_GCPII_like"/>
    <property type="match status" value="1"/>
</dbReference>
<comment type="cofactor">
    <cofactor evidence="1">
        <name>Zn(2+)</name>
        <dbReference type="ChEBI" id="CHEBI:29105"/>
    </cofactor>
</comment>
<dbReference type="InterPro" id="IPR036757">
    <property type="entry name" value="TFR-like_dimer_dom_sf"/>
</dbReference>
<keyword evidence="12" id="KW-0482">Metalloprotease</keyword>
<evidence type="ECO:0000256" key="10">
    <source>
        <dbReference type="ARBA" id="ARBA00022968"/>
    </source>
</evidence>
<dbReference type="Pfam" id="PF02225">
    <property type="entry name" value="PA"/>
    <property type="match status" value="1"/>
</dbReference>
<evidence type="ECO:0000313" key="21">
    <source>
        <dbReference type="Proteomes" id="UP000078561"/>
    </source>
</evidence>
<evidence type="ECO:0000259" key="17">
    <source>
        <dbReference type="Pfam" id="PF02225"/>
    </source>
</evidence>
<dbReference type="InParanoid" id="A0A163JSH0"/>
<evidence type="ECO:0000256" key="6">
    <source>
        <dbReference type="ARBA" id="ARBA00022692"/>
    </source>
</evidence>
<dbReference type="PANTHER" id="PTHR10404">
    <property type="entry name" value="N-ACETYLATED-ALPHA-LINKED ACIDIC DIPEPTIDASE"/>
    <property type="match status" value="1"/>
</dbReference>
<dbReference type="PANTHER" id="PTHR10404:SF46">
    <property type="entry name" value="VACUOLAR PROTEIN SORTING-ASSOCIATED PROTEIN 70"/>
    <property type="match status" value="1"/>
</dbReference>
<dbReference type="GO" id="GO:0046872">
    <property type="term" value="F:metal ion binding"/>
    <property type="evidence" value="ECO:0007669"/>
    <property type="project" value="UniProtKB-KW"/>
</dbReference>
<dbReference type="GO" id="GO:0004180">
    <property type="term" value="F:carboxypeptidase activity"/>
    <property type="evidence" value="ECO:0007669"/>
    <property type="project" value="UniProtKB-KW"/>
</dbReference>
<protein>
    <recommendedName>
        <fullName evidence="22">Transferrin receptor-like dimerisation domain-containing protein</fullName>
    </recommendedName>
</protein>
<dbReference type="SUPFAM" id="SSF52025">
    <property type="entry name" value="PA domain"/>
    <property type="match status" value="1"/>
</dbReference>
<evidence type="ECO:0000256" key="4">
    <source>
        <dbReference type="ARBA" id="ARBA00022645"/>
    </source>
</evidence>
<keyword evidence="21" id="KW-1185">Reference proteome</keyword>
<evidence type="ECO:0000256" key="3">
    <source>
        <dbReference type="ARBA" id="ARBA00005634"/>
    </source>
</evidence>
<dbReference type="FunFam" id="3.50.30.30:FF:000008">
    <property type="entry name" value="Glutamate carboxypeptidase 2"/>
    <property type="match status" value="1"/>
</dbReference>
<accession>A0A163JSH0</accession>
<dbReference type="GO" id="GO:0008237">
    <property type="term" value="F:metallopeptidase activity"/>
    <property type="evidence" value="ECO:0007669"/>
    <property type="project" value="UniProtKB-KW"/>
</dbReference>
<organism evidence="20">
    <name type="scientific">Absidia glauca</name>
    <name type="common">Pin mould</name>
    <dbReference type="NCBI Taxonomy" id="4829"/>
    <lineage>
        <taxon>Eukaryota</taxon>
        <taxon>Fungi</taxon>
        <taxon>Fungi incertae sedis</taxon>
        <taxon>Mucoromycota</taxon>
        <taxon>Mucoromycotina</taxon>
        <taxon>Mucoromycetes</taxon>
        <taxon>Mucorales</taxon>
        <taxon>Cunninghamellaceae</taxon>
        <taxon>Absidia</taxon>
    </lineage>
</organism>
<keyword evidence="4" id="KW-0121">Carboxypeptidase</keyword>
<keyword evidence="7" id="KW-0479">Metal-binding</keyword>
<reference evidence="20" key="1">
    <citation type="submission" date="2016-04" db="EMBL/GenBank/DDBJ databases">
        <authorList>
            <person name="Evans L.H."/>
            <person name="Alamgir A."/>
            <person name="Owens N."/>
            <person name="Weber N.D."/>
            <person name="Virtaneva K."/>
            <person name="Barbian K."/>
            <person name="Babar A."/>
            <person name="Rosenke K."/>
        </authorList>
    </citation>
    <scope>NUCLEOTIDE SEQUENCE [LARGE SCALE GENOMIC DNA]</scope>
    <source>
        <strain evidence="20">CBS 101.48</strain>
    </source>
</reference>
<comment type="similarity">
    <text evidence="3">Belongs to the peptidase M28 family. M28B subfamily.</text>
</comment>
<gene>
    <name evidence="20" type="primary">ABSGL_08667.1 scaffold 10421</name>
</gene>
<evidence type="ECO:0000256" key="1">
    <source>
        <dbReference type="ARBA" id="ARBA00001947"/>
    </source>
</evidence>
<dbReference type="InterPro" id="IPR039373">
    <property type="entry name" value="Peptidase_M28B"/>
</dbReference>
<feature type="domain" description="PA" evidence="17">
    <location>
        <begin position="204"/>
        <end position="271"/>
    </location>
</feature>
<dbReference type="FunFam" id="3.40.630.10:FF:000009">
    <property type="entry name" value="N-acetylated-alpha-linked acidic dipeptidase 2"/>
    <property type="match status" value="1"/>
</dbReference>
<keyword evidence="10" id="KW-0735">Signal-anchor</keyword>
<feature type="region of interest" description="Disordered" evidence="15">
    <location>
        <begin position="270"/>
        <end position="292"/>
    </location>
</feature>
<keyword evidence="6 16" id="KW-0812">Transmembrane</keyword>
<dbReference type="STRING" id="4829.A0A163JSH0"/>
<dbReference type="Gene3D" id="3.50.30.30">
    <property type="match status" value="1"/>
</dbReference>
<feature type="transmembrane region" description="Helical" evidence="16">
    <location>
        <begin position="54"/>
        <end position="76"/>
    </location>
</feature>
<evidence type="ECO:0000256" key="16">
    <source>
        <dbReference type="SAM" id="Phobius"/>
    </source>
</evidence>
<evidence type="ECO:0000256" key="9">
    <source>
        <dbReference type="ARBA" id="ARBA00022833"/>
    </source>
</evidence>
<comment type="subcellular location">
    <subcellularLocation>
        <location evidence="2">Membrane</location>
        <topology evidence="2">Single-pass type II membrane protein</topology>
    </subcellularLocation>
</comment>
<evidence type="ECO:0000256" key="15">
    <source>
        <dbReference type="SAM" id="MobiDB-lite"/>
    </source>
</evidence>
<keyword evidence="9" id="KW-0862">Zinc</keyword>
<sequence length="771" mass="85908">MADRGPISLPSDSPSPNWWQRFQQWFGGKLDGEQAPLLADAGAARKRRRINIKLIVTSVLVVIALVIVTILAVDWFKSNDNESHPKEREPSQAERLILDLPSAQNTHNYLKKYTSEAHLAGTPGDERQAHWTRDKFAEFGIESRIDTYYPLLNYPVASRLALISGPKHLRYEASLREDVVEEDETSRDPDVIPTFHGYSKNGTVTGPVVYANYGTVEDFQYLVDQGIQVNGTIALMRYGGNFRGLKLRAAEKFGCIGGLIYSDPIDDGPLNKDQWPHTSPAKSYPEGPWRSESSAQRGSVQYLSLLAGDPLTPGYAATKDAPRIAPEDSPGLTKIPSLPLAWKDALPLLKATQGRGVKATDEWKGGLDEVDYYSGPTEGDVILTNHVDNKITPIWNVIGRINGTEEADRAIIIGNHRDAWVYGAVDPSSGSATLLEVVRSFGELLKTGWRPRRTIIFASWDAEEYGLVGSTEWVEDNRDWLNKEGAVYINMDVAVSGPHFEVKASPSLNNLLYQVTKNVEDPRTGGSVYEAWSNYSGSALPKVDILGSGSDFVGFLDHVGIASIDLGFGGDYGVYHSNYDSIHWMEKFGDPTFEYHATMARIVGSLIVRLSDDRVLPLRPNDYANELSKYVDSIETYTGKQLNNLRAASDSLSRRTRQFERHLAQLEDGLEVYKDAKDSGLPKVLRTRLNKANKRLTYFERGFIDPEGIASRPWFKHVVYAPSLWRGYDSQYFPAIAEAADEQDDDLVAHTVERASKQLYDASNKLKLDLA</sequence>
<feature type="domain" description="Peptidase M28" evidence="19">
    <location>
        <begin position="396"/>
        <end position="583"/>
    </location>
</feature>
<keyword evidence="8" id="KW-0378">Hydrolase</keyword>
<evidence type="ECO:0000256" key="14">
    <source>
        <dbReference type="ARBA" id="ARBA00023180"/>
    </source>
</evidence>
<evidence type="ECO:0000256" key="7">
    <source>
        <dbReference type="ARBA" id="ARBA00022723"/>
    </source>
</evidence>
<feature type="domain" description="Transferrin receptor-like dimerisation" evidence="18">
    <location>
        <begin position="642"/>
        <end position="767"/>
    </location>
</feature>
<keyword evidence="14" id="KW-0325">Glycoprotein</keyword>
<dbReference type="OMA" id="LWNVIGT"/>
<dbReference type="InterPro" id="IPR046450">
    <property type="entry name" value="PA_dom_sf"/>
</dbReference>
<dbReference type="FunCoup" id="A0A163JSH0">
    <property type="interactions" value="56"/>
</dbReference>
<dbReference type="GO" id="GO:0016020">
    <property type="term" value="C:membrane"/>
    <property type="evidence" value="ECO:0007669"/>
    <property type="project" value="UniProtKB-SubCell"/>
</dbReference>
<evidence type="ECO:0000256" key="5">
    <source>
        <dbReference type="ARBA" id="ARBA00022670"/>
    </source>
</evidence>
<keyword evidence="13 16" id="KW-0472">Membrane</keyword>
<evidence type="ECO:0000259" key="19">
    <source>
        <dbReference type="Pfam" id="PF04389"/>
    </source>
</evidence>
<proteinExistence type="inferred from homology"/>